<reference evidence="2 3" key="1">
    <citation type="journal article" date="2018" name="New Phytol.">
        <title>Phylogenomics of Endogonaceae and evolution of mycorrhizas within Mucoromycota.</title>
        <authorList>
            <person name="Chang Y."/>
            <person name="Desiro A."/>
            <person name="Na H."/>
            <person name="Sandor L."/>
            <person name="Lipzen A."/>
            <person name="Clum A."/>
            <person name="Barry K."/>
            <person name="Grigoriev I.V."/>
            <person name="Martin F.M."/>
            <person name="Stajich J.E."/>
            <person name="Smith M.E."/>
            <person name="Bonito G."/>
            <person name="Spatafora J.W."/>
        </authorList>
    </citation>
    <scope>NUCLEOTIDE SEQUENCE [LARGE SCALE GENOMIC DNA]</scope>
    <source>
        <strain evidence="2 3">GMNB39</strain>
    </source>
</reference>
<name>A0A433D8W7_9FUNG</name>
<dbReference type="EMBL" id="RBNI01004673">
    <property type="protein sequence ID" value="RUP47327.1"/>
    <property type="molecule type" value="Genomic_DNA"/>
</dbReference>
<gene>
    <name evidence="2" type="ORF">BC936DRAFT_145858</name>
</gene>
<evidence type="ECO:0000313" key="2">
    <source>
        <dbReference type="EMBL" id="RUP47327.1"/>
    </source>
</evidence>
<feature type="region of interest" description="Disordered" evidence="1">
    <location>
        <begin position="38"/>
        <end position="70"/>
    </location>
</feature>
<accession>A0A433D8W7</accession>
<dbReference type="Proteomes" id="UP000268093">
    <property type="component" value="Unassembled WGS sequence"/>
</dbReference>
<evidence type="ECO:0000313" key="3">
    <source>
        <dbReference type="Proteomes" id="UP000268093"/>
    </source>
</evidence>
<dbReference type="AlphaFoldDB" id="A0A433D8W7"/>
<keyword evidence="3" id="KW-1185">Reference proteome</keyword>
<protein>
    <submittedName>
        <fullName evidence="2">Uncharacterized protein</fullName>
    </submittedName>
</protein>
<organism evidence="2 3">
    <name type="scientific">Jimgerdemannia flammicorona</name>
    <dbReference type="NCBI Taxonomy" id="994334"/>
    <lineage>
        <taxon>Eukaryota</taxon>
        <taxon>Fungi</taxon>
        <taxon>Fungi incertae sedis</taxon>
        <taxon>Mucoromycota</taxon>
        <taxon>Mucoromycotina</taxon>
        <taxon>Endogonomycetes</taxon>
        <taxon>Endogonales</taxon>
        <taxon>Endogonaceae</taxon>
        <taxon>Jimgerdemannia</taxon>
    </lineage>
</organism>
<comment type="caution">
    <text evidence="2">The sequence shown here is derived from an EMBL/GenBank/DDBJ whole genome shotgun (WGS) entry which is preliminary data.</text>
</comment>
<sequence length="70" mass="8006">MLRPAGVTSRTRNLSRENSVAVYPTWPRPHCPSELLIKTTNRTTQPPPYKSGQWRKSKRIAAQPPWPTPL</sequence>
<proteinExistence type="predicted"/>
<feature type="region of interest" description="Disordered" evidence="1">
    <location>
        <begin position="1"/>
        <end position="25"/>
    </location>
</feature>
<feature type="compositionally biased region" description="Polar residues" evidence="1">
    <location>
        <begin position="8"/>
        <end position="18"/>
    </location>
</feature>
<evidence type="ECO:0000256" key="1">
    <source>
        <dbReference type="SAM" id="MobiDB-lite"/>
    </source>
</evidence>